<keyword evidence="3 11" id="KW-1134">Transmembrane beta strand</keyword>
<keyword evidence="5 11" id="KW-0812">Transmembrane</keyword>
<feature type="domain" description="TonB-dependent receptor-like beta-barrel" evidence="14">
    <location>
        <begin position="269"/>
        <end position="757"/>
    </location>
</feature>
<evidence type="ECO:0000256" key="5">
    <source>
        <dbReference type="ARBA" id="ARBA00022692"/>
    </source>
</evidence>
<evidence type="ECO:0000259" key="15">
    <source>
        <dbReference type="Pfam" id="PF07715"/>
    </source>
</evidence>
<dbReference type="EMBL" id="AWXE01000001">
    <property type="protein sequence ID" value="ERL47409.1"/>
    <property type="molecule type" value="Genomic_DNA"/>
</dbReference>
<dbReference type="GO" id="GO:0016829">
    <property type="term" value="F:lyase activity"/>
    <property type="evidence" value="ECO:0007669"/>
    <property type="project" value="UniProtKB-KW"/>
</dbReference>
<evidence type="ECO:0000259" key="14">
    <source>
        <dbReference type="Pfam" id="PF00593"/>
    </source>
</evidence>
<evidence type="ECO:0000313" key="17">
    <source>
        <dbReference type="Proteomes" id="UP000016762"/>
    </source>
</evidence>
<dbReference type="GO" id="GO:0009279">
    <property type="term" value="C:cell outer membrane"/>
    <property type="evidence" value="ECO:0007669"/>
    <property type="project" value="UniProtKB-SubCell"/>
</dbReference>
<name>U2WCZ7_9PROT</name>
<dbReference type="InterPro" id="IPR039426">
    <property type="entry name" value="TonB-dep_rcpt-like"/>
</dbReference>
<dbReference type="SUPFAM" id="SSF56935">
    <property type="entry name" value="Porins"/>
    <property type="match status" value="1"/>
</dbReference>
<dbReference type="InterPro" id="IPR000531">
    <property type="entry name" value="Beta-barrel_TonB"/>
</dbReference>
<evidence type="ECO:0000256" key="4">
    <source>
        <dbReference type="ARBA" id="ARBA00022496"/>
    </source>
</evidence>
<dbReference type="Pfam" id="PF07715">
    <property type="entry name" value="Plug"/>
    <property type="match status" value="1"/>
</dbReference>
<accession>U2WCZ7</accession>
<gene>
    <name evidence="16" type="ORF">RS24_00348</name>
</gene>
<dbReference type="GO" id="GO:0031071">
    <property type="term" value="F:cysteine desulfurase activity"/>
    <property type="evidence" value="ECO:0007669"/>
    <property type="project" value="UniProtKB-EC"/>
</dbReference>
<keyword evidence="9 11" id="KW-0472">Membrane</keyword>
<keyword evidence="13" id="KW-0732">Signal</keyword>
<reference evidence="16 17" key="1">
    <citation type="journal article" date="2014" name="FEMS Microbiol. Ecol.">
        <title>Genomic differentiation among two strains of the PS1 clade isolated from geographically separated marine habitats.</title>
        <authorList>
            <person name="Jimenez-Infante F."/>
            <person name="Ngugi D.K."/>
            <person name="Alam I."/>
            <person name="Rashid M."/>
            <person name="Baalawi W."/>
            <person name="Kamau A.A."/>
            <person name="Bajic V.B."/>
            <person name="Stingl U."/>
        </authorList>
    </citation>
    <scope>NUCLEOTIDE SEQUENCE [LARGE SCALE GENOMIC DNA]</scope>
    <source>
        <strain evidence="16 17">RS24</strain>
    </source>
</reference>
<protein>
    <submittedName>
        <fullName evidence="16">Selenocysteine lyase protein</fullName>
        <ecNumber evidence="16">2.8.1.7</ecNumber>
    </submittedName>
</protein>
<evidence type="ECO:0000256" key="1">
    <source>
        <dbReference type="ARBA" id="ARBA00004571"/>
    </source>
</evidence>
<evidence type="ECO:0000313" key="16">
    <source>
        <dbReference type="EMBL" id="ERL47409.1"/>
    </source>
</evidence>
<comment type="similarity">
    <text evidence="11 12">Belongs to the TonB-dependent receptor family.</text>
</comment>
<evidence type="ECO:0000256" key="6">
    <source>
        <dbReference type="ARBA" id="ARBA00023004"/>
    </source>
</evidence>
<dbReference type="STRING" id="1397666.RS24_00348"/>
<evidence type="ECO:0000256" key="10">
    <source>
        <dbReference type="ARBA" id="ARBA00023237"/>
    </source>
</evidence>
<dbReference type="GO" id="GO:0006826">
    <property type="term" value="P:iron ion transport"/>
    <property type="evidence" value="ECO:0007669"/>
    <property type="project" value="UniProtKB-KW"/>
</dbReference>
<dbReference type="EC" id="2.8.1.7" evidence="16"/>
<proteinExistence type="inferred from homology"/>
<evidence type="ECO:0000256" key="2">
    <source>
        <dbReference type="ARBA" id="ARBA00022448"/>
    </source>
</evidence>
<dbReference type="AlphaFoldDB" id="U2WCZ7"/>
<keyword evidence="16" id="KW-0456">Lyase</keyword>
<evidence type="ECO:0000256" key="11">
    <source>
        <dbReference type="PROSITE-ProRule" id="PRU01360"/>
    </source>
</evidence>
<dbReference type="PANTHER" id="PTHR32552">
    <property type="entry name" value="FERRICHROME IRON RECEPTOR-RELATED"/>
    <property type="match status" value="1"/>
</dbReference>
<dbReference type="InterPro" id="IPR012910">
    <property type="entry name" value="Plug_dom"/>
</dbReference>
<keyword evidence="16" id="KW-0808">Transferase</keyword>
<keyword evidence="17" id="KW-1185">Reference proteome</keyword>
<keyword evidence="4" id="KW-0410">Iron transport</keyword>
<dbReference type="Gene3D" id="2.40.170.20">
    <property type="entry name" value="TonB-dependent receptor, beta-barrel domain"/>
    <property type="match status" value="1"/>
</dbReference>
<dbReference type="PATRIC" id="fig|1397666.3.peg.322"/>
<dbReference type="RefSeq" id="WP_021776427.1">
    <property type="nucleotide sequence ID" value="NZ_AWXE01000001.1"/>
</dbReference>
<keyword evidence="7" id="KW-0406">Ion transport</keyword>
<dbReference type="eggNOG" id="COG4771">
    <property type="taxonomic scope" value="Bacteria"/>
</dbReference>
<keyword evidence="6" id="KW-0408">Iron</keyword>
<dbReference type="Pfam" id="PF00593">
    <property type="entry name" value="TonB_dep_Rec_b-barrel"/>
    <property type="match status" value="1"/>
</dbReference>
<dbReference type="Proteomes" id="UP000016762">
    <property type="component" value="Unassembled WGS sequence"/>
</dbReference>
<dbReference type="InterPro" id="IPR036942">
    <property type="entry name" value="Beta-barrel_TonB_sf"/>
</dbReference>
<evidence type="ECO:0000256" key="13">
    <source>
        <dbReference type="SAM" id="SignalP"/>
    </source>
</evidence>
<evidence type="ECO:0000256" key="8">
    <source>
        <dbReference type="ARBA" id="ARBA00023077"/>
    </source>
</evidence>
<sequence>MNIKILSQISLGLAISTTMISSPSFAQQNVDEIIVTARKVDESLQDIPVAVTALTRETIDNLNINDIDDIARYTPGFSYSQAFGRATERPVVRGAGNILAGVQYGVEAGTAYFIDGQYYSGEVSSLDMNMIERVEVVKGPQSALFGRNSYAGAINFITKGISDETEYNVKAEIAEHDTYNLYGSVSGPLSENSGMSLSYRQYEYGGEYTNAFDGAMLGEEESKSVQLALKTESDNGASLKLNISYNEDKDGPRAFSLFKSDNNNCYPGYRSNNYYSGPSTNVNQYFCGVVPPASQGTQDTDGNTFMGVDRETFNIMLAADYEVGETVLSAKFAFRDEERQTGADSDHQLGATTFAPTPLGNPLWFLDPLAFFGAVEIQRPFARSPLFSTNSINEYEDNQLEITLRSNNDSNLSWMVGAFIYEFSNEESSATLQAPAHVFASLNEIENEAFFAMLEYDVSDNLSLSAEGRFYDEEKSFADNNLNQSVSFDGFAPRFVANYKVSDDTLLYASYSEGNKSGGVNGTNGVAAGIPSYDEEEVEAIELGLKSTFMDGKLITNISAYKNEITNYQLTTPVATAAGAVTSIASNQGDVEVNGLELELTAFPSDNLQMGLTYAYTDAEIVKGCDDMQFTLTSGGFQIAPFDINDNSTWNRPRVDANGDGIPDNDPDGRWTGAAADCSIAGKQVPMTSENQFSAYINADFPMENGLVMFLNADLTYEDSKFVQVHNGFETGEATILGAQVGVRSDDWSLMLFGKNLTDEDSIPMGTRWFDVLQGQGTIPAAVDNGIDESALGPRAVFRSFRKGSQLGVKVSRRF</sequence>
<dbReference type="PANTHER" id="PTHR32552:SF81">
    <property type="entry name" value="TONB-DEPENDENT OUTER MEMBRANE RECEPTOR"/>
    <property type="match status" value="1"/>
</dbReference>
<comment type="subcellular location">
    <subcellularLocation>
        <location evidence="1 11">Cell outer membrane</location>
        <topology evidence="1 11">Multi-pass membrane protein</topology>
    </subcellularLocation>
</comment>
<organism evidence="16 17">
    <name type="scientific">Candidatus Micropelagius thuwalensis</name>
    <dbReference type="NCBI Taxonomy" id="1397666"/>
    <lineage>
        <taxon>Bacteria</taxon>
        <taxon>Pseudomonadati</taxon>
        <taxon>Pseudomonadota</taxon>
        <taxon>Alphaproteobacteria</taxon>
        <taxon>PS1 clade</taxon>
        <taxon>Candidatus Micropelagius</taxon>
    </lineage>
</organism>
<feature type="domain" description="TonB-dependent receptor plug" evidence="15">
    <location>
        <begin position="44"/>
        <end position="153"/>
    </location>
</feature>
<feature type="chain" id="PRO_5004636503" evidence="13">
    <location>
        <begin position="27"/>
        <end position="815"/>
    </location>
</feature>
<dbReference type="PROSITE" id="PS52016">
    <property type="entry name" value="TONB_DEPENDENT_REC_3"/>
    <property type="match status" value="1"/>
</dbReference>
<comment type="caution">
    <text evidence="16">The sequence shown here is derived from an EMBL/GenBank/DDBJ whole genome shotgun (WGS) entry which is preliminary data.</text>
</comment>
<keyword evidence="8 12" id="KW-0798">TonB box</keyword>
<evidence type="ECO:0000256" key="9">
    <source>
        <dbReference type="ARBA" id="ARBA00023136"/>
    </source>
</evidence>
<keyword evidence="10 11" id="KW-0998">Cell outer membrane</keyword>
<evidence type="ECO:0000256" key="7">
    <source>
        <dbReference type="ARBA" id="ARBA00023065"/>
    </source>
</evidence>
<feature type="signal peptide" evidence="13">
    <location>
        <begin position="1"/>
        <end position="26"/>
    </location>
</feature>
<evidence type="ECO:0000256" key="12">
    <source>
        <dbReference type="RuleBase" id="RU003357"/>
    </source>
</evidence>
<evidence type="ECO:0000256" key="3">
    <source>
        <dbReference type="ARBA" id="ARBA00022452"/>
    </source>
</evidence>
<keyword evidence="2 11" id="KW-0813">Transport</keyword>